<accession>A0ACC3D2B3</accession>
<comment type="caution">
    <text evidence="1">The sequence shown here is derived from an EMBL/GenBank/DDBJ whole genome shotgun (WGS) entry which is preliminary data.</text>
</comment>
<sequence length="311" mass="33428">MADFTQTTHRDTYSAISPTTPANSQAGRTVLVTGGTAGIGFAIAQAFVQAGSARVLITGRRTDVLTKAVKDLEAMASDTVVTGKNCDMVSTSSIEDLWQNIRNEGIEVDTLVLNAGLLEVHNILGDFSTSAAMYTVNVINNLLMTDLFIKHTDKKQKKLLFISSAQASLVPPPPGQGVYGAVKMAGNSMFQNLAFERPAEELTIISIHPGAVLTEAARTAGFDENTIAWDEVALPGDYCVWASSGAAEFLHGRFVHAAWDVEELMQRKEELEADPALLRVGIDGSKSMDMDSVFGSLREKAKKRGSTSKTQ</sequence>
<gene>
    <name evidence="1" type="ORF">LTS18_008028</name>
</gene>
<reference evidence="1" key="1">
    <citation type="submission" date="2024-09" db="EMBL/GenBank/DDBJ databases">
        <title>Black Yeasts Isolated from many extreme environments.</title>
        <authorList>
            <person name="Coleine C."/>
            <person name="Stajich J.E."/>
            <person name="Selbmann L."/>
        </authorList>
    </citation>
    <scope>NUCLEOTIDE SEQUENCE</scope>
    <source>
        <strain evidence="1">CCFEE 5737</strain>
    </source>
</reference>
<protein>
    <submittedName>
        <fullName evidence="1">Uncharacterized protein</fullName>
    </submittedName>
</protein>
<dbReference type="Proteomes" id="UP001186974">
    <property type="component" value="Unassembled WGS sequence"/>
</dbReference>
<evidence type="ECO:0000313" key="1">
    <source>
        <dbReference type="EMBL" id="KAK3060668.1"/>
    </source>
</evidence>
<proteinExistence type="predicted"/>
<dbReference type="EMBL" id="JAWDJW010008386">
    <property type="protein sequence ID" value="KAK3060668.1"/>
    <property type="molecule type" value="Genomic_DNA"/>
</dbReference>
<name>A0ACC3D2B3_9PEZI</name>
<evidence type="ECO:0000313" key="2">
    <source>
        <dbReference type="Proteomes" id="UP001186974"/>
    </source>
</evidence>
<organism evidence="1 2">
    <name type="scientific">Coniosporium uncinatum</name>
    <dbReference type="NCBI Taxonomy" id="93489"/>
    <lineage>
        <taxon>Eukaryota</taxon>
        <taxon>Fungi</taxon>
        <taxon>Dikarya</taxon>
        <taxon>Ascomycota</taxon>
        <taxon>Pezizomycotina</taxon>
        <taxon>Dothideomycetes</taxon>
        <taxon>Dothideomycetes incertae sedis</taxon>
        <taxon>Coniosporium</taxon>
    </lineage>
</organism>
<keyword evidence="2" id="KW-1185">Reference proteome</keyword>